<dbReference type="GO" id="GO:0006896">
    <property type="term" value="P:Golgi to vacuole transport"/>
    <property type="evidence" value="ECO:0007669"/>
    <property type="project" value="TreeGrafter"/>
</dbReference>
<sequence length="227" mass="25794">MMAQYCDALAALPDFAPELLMCVVELLKSFNSRSCQLILGAGALQLIGLKSISVKHLALSSRCLQLILRFVPYLKSDFENQLPAAKQNQLRHMTHVMRDYNDHIDEITNKLISVIEHHTVVQLQQWELKGSIPSAAFQQICKQLGKFYNGLTGTMPESMIKDLFLRVHESFKTNLKEQLAIMRITPHDSLTYGLVSQDYSFYVKSMKAMPCCNDFKDESISEALYAK</sequence>
<dbReference type="Gene3D" id="6.10.250.860">
    <property type="match status" value="1"/>
</dbReference>
<comment type="subcellular location">
    <subcellularLocation>
        <location evidence="1">Golgi apparatus</location>
        <location evidence="1">trans-Golgi network</location>
    </subcellularLocation>
</comment>
<dbReference type="PANTHER" id="PTHR12965">
    <property type="entry name" value="VACUOLAR PROTEIN SORTING 54"/>
    <property type="match status" value="1"/>
</dbReference>
<dbReference type="InterPro" id="IPR039745">
    <property type="entry name" value="Vps54"/>
</dbReference>
<dbReference type="InterPro" id="IPR012501">
    <property type="entry name" value="Vps54_C"/>
</dbReference>
<evidence type="ECO:0000256" key="5">
    <source>
        <dbReference type="ARBA" id="ARBA00023034"/>
    </source>
</evidence>
<dbReference type="Proteomes" id="UP000031036">
    <property type="component" value="Unassembled WGS sequence"/>
</dbReference>
<dbReference type="STRING" id="6265.A0A0B2VQT1"/>
<dbReference type="Gene3D" id="1.20.1280.130">
    <property type="match status" value="1"/>
</dbReference>
<comment type="caution">
    <text evidence="8">The sequence shown here is derived from an EMBL/GenBank/DDBJ whole genome shotgun (WGS) entry which is preliminary data.</text>
</comment>
<accession>A0A0B2VQT1</accession>
<dbReference type="AlphaFoldDB" id="A0A0B2VQT1"/>
<dbReference type="OMA" id="LAIMRIT"/>
<feature type="domain" description="Vacuolar protein sorting-associated protein 54 C-terminal" evidence="7">
    <location>
        <begin position="1"/>
        <end position="117"/>
    </location>
</feature>
<reference evidence="8 9" key="1">
    <citation type="submission" date="2014-11" db="EMBL/GenBank/DDBJ databases">
        <title>Genetic blueprint of the zoonotic pathogen Toxocara canis.</title>
        <authorList>
            <person name="Zhu X.-Q."/>
            <person name="Korhonen P.K."/>
            <person name="Cai H."/>
            <person name="Young N.D."/>
            <person name="Nejsum P."/>
            <person name="von Samson-Himmelstjerna G."/>
            <person name="Boag P.R."/>
            <person name="Tan P."/>
            <person name="Li Q."/>
            <person name="Min J."/>
            <person name="Yang Y."/>
            <person name="Wang X."/>
            <person name="Fang X."/>
            <person name="Hall R.S."/>
            <person name="Hofmann A."/>
            <person name="Sternberg P.W."/>
            <person name="Jex A.R."/>
            <person name="Gasser R.B."/>
        </authorList>
    </citation>
    <scope>NUCLEOTIDE SEQUENCE [LARGE SCALE GENOMIC DNA]</scope>
    <source>
        <strain evidence="8">PN_DK_2014</strain>
    </source>
</reference>
<dbReference type="GO" id="GO:0005829">
    <property type="term" value="C:cytosol"/>
    <property type="evidence" value="ECO:0007669"/>
    <property type="project" value="GOC"/>
</dbReference>
<dbReference type="EMBL" id="JPKZ01001144">
    <property type="protein sequence ID" value="KHN83689.1"/>
    <property type="molecule type" value="Genomic_DNA"/>
</dbReference>
<evidence type="ECO:0000256" key="6">
    <source>
        <dbReference type="ARBA" id="ARBA00023054"/>
    </source>
</evidence>
<comment type="similarity">
    <text evidence="2">Belongs to the VPS54 family.</text>
</comment>
<keyword evidence="3" id="KW-0813">Transport</keyword>
<evidence type="ECO:0000256" key="4">
    <source>
        <dbReference type="ARBA" id="ARBA00022927"/>
    </source>
</evidence>
<keyword evidence="9" id="KW-1185">Reference proteome</keyword>
<name>A0A0B2VQT1_TOXCA</name>
<keyword evidence="6" id="KW-0175">Coiled coil</keyword>
<evidence type="ECO:0000259" key="7">
    <source>
        <dbReference type="Pfam" id="PF07928"/>
    </source>
</evidence>
<organism evidence="8 9">
    <name type="scientific">Toxocara canis</name>
    <name type="common">Canine roundworm</name>
    <dbReference type="NCBI Taxonomy" id="6265"/>
    <lineage>
        <taxon>Eukaryota</taxon>
        <taxon>Metazoa</taxon>
        <taxon>Ecdysozoa</taxon>
        <taxon>Nematoda</taxon>
        <taxon>Chromadorea</taxon>
        <taxon>Rhabditida</taxon>
        <taxon>Spirurina</taxon>
        <taxon>Ascaridomorpha</taxon>
        <taxon>Ascaridoidea</taxon>
        <taxon>Toxocaridae</taxon>
        <taxon>Toxocara</taxon>
    </lineage>
</organism>
<evidence type="ECO:0000313" key="8">
    <source>
        <dbReference type="EMBL" id="KHN83689.1"/>
    </source>
</evidence>
<dbReference type="GO" id="GO:0019905">
    <property type="term" value="F:syntaxin binding"/>
    <property type="evidence" value="ECO:0007669"/>
    <property type="project" value="TreeGrafter"/>
</dbReference>
<dbReference type="Pfam" id="PF07928">
    <property type="entry name" value="Vps54"/>
    <property type="match status" value="1"/>
</dbReference>
<protein>
    <submittedName>
        <fullName evidence="8">Vacuolar protein sorting-associated protein 54</fullName>
    </submittedName>
</protein>
<proteinExistence type="inferred from homology"/>
<evidence type="ECO:0000256" key="3">
    <source>
        <dbReference type="ARBA" id="ARBA00022448"/>
    </source>
</evidence>
<dbReference type="PANTHER" id="PTHR12965:SF0">
    <property type="entry name" value="VACUOLAR PROTEIN SORTING-ASSOCIATED PROTEIN 54"/>
    <property type="match status" value="1"/>
</dbReference>
<dbReference type="GO" id="GO:0000938">
    <property type="term" value="C:GARP complex"/>
    <property type="evidence" value="ECO:0007669"/>
    <property type="project" value="InterPro"/>
</dbReference>
<dbReference type="GO" id="GO:0042147">
    <property type="term" value="P:retrograde transport, endosome to Golgi"/>
    <property type="evidence" value="ECO:0007669"/>
    <property type="project" value="InterPro"/>
</dbReference>
<evidence type="ECO:0000256" key="1">
    <source>
        <dbReference type="ARBA" id="ARBA00004601"/>
    </source>
</evidence>
<keyword evidence="5" id="KW-0333">Golgi apparatus</keyword>
<gene>
    <name evidence="8" type="primary">vps-54</name>
    <name evidence="8" type="ORF">Tcan_04527</name>
</gene>
<dbReference type="OrthoDB" id="5791653at2759"/>
<keyword evidence="4" id="KW-0653">Protein transport</keyword>
<dbReference type="GO" id="GO:0015031">
    <property type="term" value="P:protein transport"/>
    <property type="evidence" value="ECO:0007669"/>
    <property type="project" value="UniProtKB-KW"/>
</dbReference>
<evidence type="ECO:0000313" key="9">
    <source>
        <dbReference type="Proteomes" id="UP000031036"/>
    </source>
</evidence>
<evidence type="ECO:0000256" key="2">
    <source>
        <dbReference type="ARBA" id="ARBA00009150"/>
    </source>
</evidence>